<evidence type="ECO:0000256" key="1">
    <source>
        <dbReference type="SAM" id="MobiDB-lite"/>
    </source>
</evidence>
<feature type="compositionally biased region" description="Low complexity" evidence="1">
    <location>
        <begin position="294"/>
        <end position="305"/>
    </location>
</feature>
<evidence type="ECO:0000313" key="3">
    <source>
        <dbReference type="Proteomes" id="UP000256328"/>
    </source>
</evidence>
<feature type="compositionally biased region" description="Low complexity" evidence="1">
    <location>
        <begin position="331"/>
        <end position="346"/>
    </location>
</feature>
<feature type="compositionally biased region" description="Polar residues" evidence="1">
    <location>
        <begin position="306"/>
        <end position="317"/>
    </location>
</feature>
<organism evidence="2 3">
    <name type="scientific">Coleophoma crateriformis</name>
    <dbReference type="NCBI Taxonomy" id="565419"/>
    <lineage>
        <taxon>Eukaryota</taxon>
        <taxon>Fungi</taxon>
        <taxon>Dikarya</taxon>
        <taxon>Ascomycota</taxon>
        <taxon>Pezizomycotina</taxon>
        <taxon>Leotiomycetes</taxon>
        <taxon>Helotiales</taxon>
        <taxon>Dermateaceae</taxon>
        <taxon>Coleophoma</taxon>
    </lineage>
</organism>
<dbReference type="PANTHER" id="PTHR42111:SF1">
    <property type="entry name" value="YALI0D23727P"/>
    <property type="match status" value="1"/>
</dbReference>
<feature type="compositionally biased region" description="Basic and acidic residues" evidence="1">
    <location>
        <begin position="71"/>
        <end position="89"/>
    </location>
</feature>
<dbReference type="EMBL" id="PDLN01000003">
    <property type="protein sequence ID" value="RDW91275.1"/>
    <property type="molecule type" value="Genomic_DNA"/>
</dbReference>
<protein>
    <submittedName>
        <fullName evidence="2">Uncharacterized protein</fullName>
    </submittedName>
</protein>
<accession>A0A3D8SY81</accession>
<feature type="compositionally biased region" description="Polar residues" evidence="1">
    <location>
        <begin position="107"/>
        <end position="120"/>
    </location>
</feature>
<reference evidence="2 3" key="1">
    <citation type="journal article" date="2018" name="IMA Fungus">
        <title>IMA Genome-F 9: Draft genome sequence of Annulohypoxylon stygium, Aspergillus mulundensis, Berkeleyomyces basicola (syn. Thielaviopsis basicola), Ceratocystis smalleyi, two Cercospora beticola strains, Coleophoma cylindrospora, Fusarium fracticaudum, Phialophora cf. hyalina, and Morchella septimelata.</title>
        <authorList>
            <person name="Wingfield B.D."/>
            <person name="Bills G.F."/>
            <person name="Dong Y."/>
            <person name="Huang W."/>
            <person name="Nel W.J."/>
            <person name="Swalarsk-Parry B.S."/>
            <person name="Vaghefi N."/>
            <person name="Wilken P.M."/>
            <person name="An Z."/>
            <person name="de Beer Z.W."/>
            <person name="De Vos L."/>
            <person name="Chen L."/>
            <person name="Duong T.A."/>
            <person name="Gao Y."/>
            <person name="Hammerbacher A."/>
            <person name="Kikkert J.R."/>
            <person name="Li Y."/>
            <person name="Li H."/>
            <person name="Li K."/>
            <person name="Li Q."/>
            <person name="Liu X."/>
            <person name="Ma X."/>
            <person name="Naidoo K."/>
            <person name="Pethybridge S.J."/>
            <person name="Sun J."/>
            <person name="Steenkamp E.T."/>
            <person name="van der Nest M.A."/>
            <person name="van Wyk S."/>
            <person name="Wingfield M.J."/>
            <person name="Xiong C."/>
            <person name="Yue Q."/>
            <person name="Zhang X."/>
        </authorList>
    </citation>
    <scope>NUCLEOTIDE SEQUENCE [LARGE SCALE GENOMIC DNA]</scope>
    <source>
        <strain evidence="2 3">BP5796</strain>
    </source>
</reference>
<feature type="region of interest" description="Disordered" evidence="1">
    <location>
        <begin position="284"/>
        <end position="385"/>
    </location>
</feature>
<sequence>MSAPEPTSKQQAPKPTQQQLASSSKVPVLGEGFQESAGRTDTKSTQSSDESDGVGESGVKTGKQRLFGFGRKKDTKKDIKKDTKKDKGNIMETLGSPSKPEALVMQPSVQRTPTHGSPSRPNHPYRDPSSPTHRALFSSSPRLVSPAGSQIFERDVQESAIPVPPSPAIPSHIQTENHIPPVLDASSEAITNKSLDPDSVEIVTHSSHQPAVITMSTMSSSEALSGDVVDDLPAHAEKDDGASGYGALDSTDVRRLSFISFADVVQSEHAEHVGGRDSMHLAGLNSLSTSGLNRSPSPVRSPVSSQGLGTSPPTSKEASVKGLELSPTRKPLGLGNPLPSPGSGELTIETMSEALKKTGSGDFSGIRSLPLSPVSADETLDGPFK</sequence>
<comment type="caution">
    <text evidence="2">The sequence shown here is derived from an EMBL/GenBank/DDBJ whole genome shotgun (WGS) entry which is preliminary data.</text>
</comment>
<keyword evidence="3" id="KW-1185">Reference proteome</keyword>
<dbReference type="AlphaFoldDB" id="A0A3D8SY81"/>
<proteinExistence type="predicted"/>
<feature type="compositionally biased region" description="Polar residues" evidence="1">
    <location>
        <begin position="37"/>
        <end position="46"/>
    </location>
</feature>
<dbReference type="PANTHER" id="PTHR42111">
    <property type="entry name" value="YALI0D23727P"/>
    <property type="match status" value="1"/>
</dbReference>
<feature type="compositionally biased region" description="Polar residues" evidence="1">
    <location>
        <begin position="1"/>
        <end position="25"/>
    </location>
</feature>
<feature type="region of interest" description="Disordered" evidence="1">
    <location>
        <begin position="1"/>
        <end position="149"/>
    </location>
</feature>
<gene>
    <name evidence="2" type="ORF">BP5796_02440</name>
</gene>
<feature type="compositionally biased region" description="Polar residues" evidence="1">
    <location>
        <begin position="129"/>
        <end position="142"/>
    </location>
</feature>
<dbReference type="Proteomes" id="UP000256328">
    <property type="component" value="Unassembled WGS sequence"/>
</dbReference>
<dbReference type="OrthoDB" id="5364312at2759"/>
<name>A0A3D8SY81_9HELO</name>
<evidence type="ECO:0000313" key="2">
    <source>
        <dbReference type="EMBL" id="RDW91275.1"/>
    </source>
</evidence>